<dbReference type="InterPro" id="IPR043130">
    <property type="entry name" value="CDP-OH_PTrfase_TM_dom"/>
</dbReference>
<evidence type="ECO:0000313" key="2">
    <source>
        <dbReference type="EMBL" id="CAA9407400.1"/>
    </source>
</evidence>
<dbReference type="AlphaFoldDB" id="A0A6J4PCX4"/>
<keyword evidence="1" id="KW-0812">Transmembrane</keyword>
<protein>
    <submittedName>
        <fullName evidence="2">Uncharacterized protein</fullName>
    </submittedName>
</protein>
<accession>A0A6J4PCX4</accession>
<evidence type="ECO:0000256" key="1">
    <source>
        <dbReference type="SAM" id="Phobius"/>
    </source>
</evidence>
<keyword evidence="1" id="KW-1133">Transmembrane helix</keyword>
<gene>
    <name evidence="2" type="ORF">AVDCRST_MAG64-2083</name>
</gene>
<feature type="transmembrane region" description="Helical" evidence="1">
    <location>
        <begin position="67"/>
        <end position="85"/>
    </location>
</feature>
<sequence length="86" mass="8599">MGDPSTGTTSAAGARRPIRARSSRWAAALAGYLVRRNVSPNAISVASVAFAAAGAVGLVLARADVPALLAGLLYLLAIVGIQGRLA</sequence>
<name>A0A6J4PCX4_9BACT</name>
<keyword evidence="1" id="KW-0472">Membrane</keyword>
<feature type="transmembrane region" description="Helical" evidence="1">
    <location>
        <begin position="42"/>
        <end position="61"/>
    </location>
</feature>
<dbReference type="Gene3D" id="1.20.120.1760">
    <property type="match status" value="1"/>
</dbReference>
<proteinExistence type="predicted"/>
<reference evidence="2" key="1">
    <citation type="submission" date="2020-02" db="EMBL/GenBank/DDBJ databases">
        <authorList>
            <person name="Meier V. D."/>
        </authorList>
    </citation>
    <scope>NUCLEOTIDE SEQUENCE</scope>
    <source>
        <strain evidence="2">AVDCRST_MAG64</strain>
    </source>
</reference>
<organism evidence="2">
    <name type="scientific">uncultured Phycisphaerae bacterium</name>
    <dbReference type="NCBI Taxonomy" id="904963"/>
    <lineage>
        <taxon>Bacteria</taxon>
        <taxon>Pseudomonadati</taxon>
        <taxon>Planctomycetota</taxon>
        <taxon>Phycisphaerae</taxon>
        <taxon>environmental samples</taxon>
    </lineage>
</organism>
<dbReference type="EMBL" id="CADCUQ010000468">
    <property type="protein sequence ID" value="CAA9407400.1"/>
    <property type="molecule type" value="Genomic_DNA"/>
</dbReference>